<sequence>MTTMRDSYICQIYTRCHSILSMPDDYKYKFIKSLNHLIRYNGRTYNRCTRDAITELSDIANSIDDTDIKIITTFIISSIYKITRFQSFLVELAMHHKVLDKVQHIMEYIIDNHSHSNTNGFTPYSIDDPDFNQVVACIIYNLLRSSGMDINYSKCKAWWNPRHDYVDTFGLLYVIFTILSIIGDK</sequence>
<proteinExistence type="predicted"/>
<evidence type="ECO:0000313" key="3">
    <source>
        <dbReference type="Proteomes" id="UP000101745"/>
    </source>
</evidence>
<keyword evidence="1" id="KW-1133">Transmembrane helix</keyword>
<keyword evidence="1" id="KW-0472">Membrane</keyword>
<keyword evidence="3" id="KW-1185">Reference proteome</keyword>
<dbReference type="OrthoDB" id="23793at10239"/>
<gene>
    <name evidence="2" type="ORF">RCNV-Herman-171</name>
</gene>
<dbReference type="Proteomes" id="UP000101745">
    <property type="component" value="Segment"/>
</dbReference>
<dbReference type="RefSeq" id="YP_009143483.1">
    <property type="nucleotide sequence ID" value="NC_027213.1"/>
</dbReference>
<evidence type="ECO:0000256" key="1">
    <source>
        <dbReference type="SAM" id="Phobius"/>
    </source>
</evidence>
<name>A0A0G3G088_RACVI</name>
<protein>
    <submittedName>
        <fullName evidence="2">Uncharacterized protein</fullName>
    </submittedName>
</protein>
<dbReference type="EMBL" id="KP143769">
    <property type="protein sequence ID" value="AKJ93804.1"/>
    <property type="molecule type" value="Genomic_DNA"/>
</dbReference>
<feature type="transmembrane region" description="Helical" evidence="1">
    <location>
        <begin position="165"/>
        <end position="183"/>
    </location>
</feature>
<organismHost>
    <name type="scientific">Procyon lotor</name>
    <name type="common">Raccoon</name>
    <dbReference type="NCBI Taxonomy" id="9654"/>
</organismHost>
<keyword evidence="1" id="KW-0812">Transmembrane</keyword>
<organism evidence="2 3">
    <name type="scientific">Raccoon poxvirus</name>
    <name type="common">RCN</name>
    <dbReference type="NCBI Taxonomy" id="10256"/>
    <lineage>
        <taxon>Viruses</taxon>
        <taxon>Varidnaviria</taxon>
        <taxon>Bamfordvirae</taxon>
        <taxon>Nucleocytoviricota</taxon>
        <taxon>Pokkesviricetes</taxon>
        <taxon>Chitovirales</taxon>
        <taxon>Poxviridae</taxon>
        <taxon>Chordopoxvirinae</taxon>
        <taxon>Orthopoxvirus</taxon>
        <taxon>Orthopoxvirus raccoonpox</taxon>
    </lineage>
</organism>
<dbReference type="KEGG" id="vg:24528205"/>
<dbReference type="GeneID" id="24528205"/>
<reference evidence="2 3" key="1">
    <citation type="journal article" date="2015" name="J. Gen. Virol.">
        <title>Genome sequence and comparative virulence of raccoonpox virus: the first North American poxvirus sequence.</title>
        <authorList>
            <person name="Fleischauer C."/>
            <person name="Upton C."/>
            <person name="Victoria J."/>
            <person name="Jones G.J."/>
            <person name="Roper R.L."/>
        </authorList>
    </citation>
    <scope>NUCLEOTIDE SEQUENCE [LARGE SCALE GENOMIC DNA]</scope>
    <source>
        <strain evidence="2 3">Herman</strain>
    </source>
</reference>
<evidence type="ECO:0000313" key="2">
    <source>
        <dbReference type="EMBL" id="AKJ93804.1"/>
    </source>
</evidence>
<accession>A0A0G3G088</accession>